<keyword evidence="3" id="KW-1185">Reference proteome</keyword>
<proteinExistence type="predicted"/>
<protein>
    <recommendedName>
        <fullName evidence="1">DUF632 domain-containing protein</fullName>
    </recommendedName>
</protein>
<gene>
    <name evidence="2" type="ORF">FPE_LOCUS16499</name>
</gene>
<dbReference type="AlphaFoldDB" id="A0AAD1ZL68"/>
<dbReference type="PANTHER" id="PTHR21450:SF17">
    <property type="entry name" value="OS09G0542500 PROTEIN"/>
    <property type="match status" value="1"/>
</dbReference>
<dbReference type="EMBL" id="OU503045">
    <property type="protein sequence ID" value="CAI9769791.1"/>
    <property type="molecule type" value="Genomic_DNA"/>
</dbReference>
<feature type="domain" description="DUF632" evidence="1">
    <location>
        <begin position="3"/>
        <end position="44"/>
    </location>
</feature>
<evidence type="ECO:0000313" key="2">
    <source>
        <dbReference type="EMBL" id="CAI9769791.1"/>
    </source>
</evidence>
<evidence type="ECO:0000259" key="1">
    <source>
        <dbReference type="Pfam" id="PF04782"/>
    </source>
</evidence>
<sequence length="186" mass="21180">MELLEALKDTEDHFVRAYDSGKDVSKMLECNRVHVQSNLSLVSSSKNSSTCKEFNNDLFDDYGGMASGSPFTDTRKAMCLGKETLRIEYITVQKASIKALHGWLAKFVVAEVEFYSRGTSSTPCYSNGLPPLVIVVIGWQQAIKHQDEYFKEKKDTLDNFRKRVDLEKEKHHNCVQETDRITLNGF</sequence>
<organism evidence="2 3">
    <name type="scientific">Fraxinus pennsylvanica</name>
    <dbReference type="NCBI Taxonomy" id="56036"/>
    <lineage>
        <taxon>Eukaryota</taxon>
        <taxon>Viridiplantae</taxon>
        <taxon>Streptophyta</taxon>
        <taxon>Embryophyta</taxon>
        <taxon>Tracheophyta</taxon>
        <taxon>Spermatophyta</taxon>
        <taxon>Magnoliopsida</taxon>
        <taxon>eudicotyledons</taxon>
        <taxon>Gunneridae</taxon>
        <taxon>Pentapetalae</taxon>
        <taxon>asterids</taxon>
        <taxon>lamiids</taxon>
        <taxon>Lamiales</taxon>
        <taxon>Oleaceae</taxon>
        <taxon>Oleeae</taxon>
        <taxon>Fraxinus</taxon>
    </lineage>
</organism>
<evidence type="ECO:0000313" key="3">
    <source>
        <dbReference type="Proteomes" id="UP000834106"/>
    </source>
</evidence>
<dbReference type="Pfam" id="PF04782">
    <property type="entry name" value="DUF632"/>
    <property type="match status" value="2"/>
</dbReference>
<name>A0AAD1ZL68_9LAMI</name>
<reference evidence="2" key="1">
    <citation type="submission" date="2023-05" db="EMBL/GenBank/DDBJ databases">
        <authorList>
            <person name="Huff M."/>
        </authorList>
    </citation>
    <scope>NUCLEOTIDE SEQUENCE</scope>
</reference>
<accession>A0AAD1ZL68</accession>
<dbReference type="PANTHER" id="PTHR21450">
    <property type="entry name" value="PROTEIN ALTERED PHOSPHATE STARVATION RESPONSE 1"/>
    <property type="match status" value="1"/>
</dbReference>
<feature type="domain" description="DUF632" evidence="1">
    <location>
        <begin position="88"/>
        <end position="163"/>
    </location>
</feature>
<dbReference type="Proteomes" id="UP000834106">
    <property type="component" value="Chromosome 10"/>
</dbReference>
<dbReference type="InterPro" id="IPR006867">
    <property type="entry name" value="DUF632"/>
</dbReference>